<dbReference type="InterPro" id="IPR036942">
    <property type="entry name" value="Beta-barrel_TonB_sf"/>
</dbReference>
<comment type="similarity">
    <text evidence="8">Belongs to the TonB-dependent receptor family.</text>
</comment>
<dbReference type="InterPro" id="IPR041700">
    <property type="entry name" value="OMP_b-brl_3"/>
</dbReference>
<comment type="subcellular location">
    <subcellularLocation>
        <location evidence="1 8">Cell outer membrane</location>
        <topology evidence="1 8">Multi-pass membrane protein</topology>
    </subcellularLocation>
</comment>
<dbReference type="InterPro" id="IPR037066">
    <property type="entry name" value="Plug_dom_sf"/>
</dbReference>
<dbReference type="PANTHER" id="PTHR30069:SF29">
    <property type="entry name" value="HEMOGLOBIN AND HEMOGLOBIN-HAPTOGLOBIN-BINDING PROTEIN 1-RELATED"/>
    <property type="match status" value="1"/>
</dbReference>
<feature type="chain" id="PRO_5045807985" evidence="9">
    <location>
        <begin position="19"/>
        <end position="908"/>
    </location>
</feature>
<evidence type="ECO:0000256" key="4">
    <source>
        <dbReference type="ARBA" id="ARBA00022692"/>
    </source>
</evidence>
<keyword evidence="11" id="KW-0675">Receptor</keyword>
<dbReference type="SUPFAM" id="SSF56935">
    <property type="entry name" value="Porins"/>
    <property type="match status" value="1"/>
</dbReference>
<comment type="caution">
    <text evidence="11">The sequence shown here is derived from an EMBL/GenBank/DDBJ whole genome shotgun (WGS) entry which is preliminary data.</text>
</comment>
<keyword evidence="7 8" id="KW-0998">Cell outer membrane</keyword>
<name>A0ABV3Z8N1_9BACT</name>
<dbReference type="EMBL" id="JAULBC010000001">
    <property type="protein sequence ID" value="MEX6686231.1"/>
    <property type="molecule type" value="Genomic_DNA"/>
</dbReference>
<feature type="signal peptide" evidence="9">
    <location>
        <begin position="1"/>
        <end position="18"/>
    </location>
</feature>
<dbReference type="PROSITE" id="PS52016">
    <property type="entry name" value="TONB_DEPENDENT_REC_3"/>
    <property type="match status" value="1"/>
</dbReference>
<dbReference type="Gene3D" id="2.40.170.20">
    <property type="entry name" value="TonB-dependent receptor, beta-barrel domain"/>
    <property type="match status" value="1"/>
</dbReference>
<evidence type="ECO:0000256" key="8">
    <source>
        <dbReference type="PROSITE-ProRule" id="PRU01360"/>
    </source>
</evidence>
<evidence type="ECO:0000256" key="6">
    <source>
        <dbReference type="ARBA" id="ARBA00023136"/>
    </source>
</evidence>
<evidence type="ECO:0000256" key="1">
    <source>
        <dbReference type="ARBA" id="ARBA00004571"/>
    </source>
</evidence>
<keyword evidence="3 8" id="KW-1134">Transmembrane beta strand</keyword>
<keyword evidence="4 8" id="KW-0812">Transmembrane</keyword>
<organism evidence="11 12">
    <name type="scientific">Danxiaibacter flavus</name>
    <dbReference type="NCBI Taxonomy" id="3049108"/>
    <lineage>
        <taxon>Bacteria</taxon>
        <taxon>Pseudomonadati</taxon>
        <taxon>Bacteroidota</taxon>
        <taxon>Chitinophagia</taxon>
        <taxon>Chitinophagales</taxon>
        <taxon>Chitinophagaceae</taxon>
        <taxon>Danxiaibacter</taxon>
    </lineage>
</organism>
<evidence type="ECO:0000256" key="2">
    <source>
        <dbReference type="ARBA" id="ARBA00022448"/>
    </source>
</evidence>
<sequence length="908" mass="99678">MKFNFTVLLLLVITSALAQAPGGGARGGQGGARNMNVGHLYGKIVDSKTNKGLEGTSVQLIASRFDTATKQLKDKIAATVISQPNGDFSLENVPVFGKLRLRITAIGYADYDQPVSFGLKMPGAGGQNGQAQSGATGGADRMQQMMSAIDKDLGNIKLAQTDATLADVTVTATKPFFEMGVDRKIFNVDKNIVSSGQTATEVMKQIPSVNVDIDGNVTLRNAAPILFVDGRPTTLTLDQIPADIIDKVELITNPSAKFDASSGGGGILNIVLKKNKKKGYNGGIRAGIDSRAKVNLGGDFNYREGKINMFLSGNYNQRKSKYTNSTTRQNLSTTTPPEVTSIINQNINGVNNGEFAFLRGGFDYFIDNRNTLTLSGSYVHGSFNNDQPQTVDSTILKTSPAYYSNSNVNSLSKADFKNAGGQLSFKHNFEKNGHDITADVNYNSSKNTNTSDIYSFTTIPNGTKDYSWTQANNGSGYNKFLTIQSDYENPISETTKLEGGVRAAIRNFRNDNYQYYNDTLVPNISSRYKYTDQVYAAYATYSFKSGQRWSYQLGLRVESSSYNGTLIGGGIAKQDTSFKVSYPVSFFPSAYITYKLNDKSDLQLNVTRKINRPSFFQLLPVVNFTDPQNPTVGNPALKPEFAHVFELSYNNNYAKDANFLATAYLKYNDNLITNYLYQGPNPAFKNNPNADSLITYSTYVNANNSFTYGLELTDRFKIVKIWDMTLNVNLYNTQINNNTALKDAPANNQRFSWFGKWNNSFKLPKGFSIQFSGDYQARTILPQGSGGSGGGGRGGGGGGGMFGGSNFGASQGYINPRYGFDMAVKKDFAWKGGNTLSLILSMNDIFRTQLYSTHAESIYLIQDSERRRDPQVLRLNITYRFGKFDASLFKRKNTKADQSGGSDMMGNQ</sequence>
<evidence type="ECO:0000259" key="10">
    <source>
        <dbReference type="Pfam" id="PF14905"/>
    </source>
</evidence>
<dbReference type="InterPro" id="IPR039426">
    <property type="entry name" value="TonB-dep_rcpt-like"/>
</dbReference>
<keyword evidence="5 9" id="KW-0732">Signal</keyword>
<keyword evidence="6 8" id="KW-0472">Membrane</keyword>
<evidence type="ECO:0000256" key="5">
    <source>
        <dbReference type="ARBA" id="ARBA00022729"/>
    </source>
</evidence>
<proteinExistence type="inferred from homology"/>
<reference evidence="11 12" key="1">
    <citation type="submission" date="2023-07" db="EMBL/GenBank/DDBJ databases">
        <authorList>
            <person name="Lian W.-H."/>
        </authorList>
    </citation>
    <scope>NUCLEOTIDE SEQUENCE [LARGE SCALE GENOMIC DNA]</scope>
    <source>
        <strain evidence="11 12">SYSU DXS3180</strain>
    </source>
</reference>
<protein>
    <submittedName>
        <fullName evidence="11">TonB-dependent receptor</fullName>
    </submittedName>
</protein>
<evidence type="ECO:0000256" key="7">
    <source>
        <dbReference type="ARBA" id="ARBA00023237"/>
    </source>
</evidence>
<feature type="domain" description="Outer membrane protein beta-barrel" evidence="10">
    <location>
        <begin position="427"/>
        <end position="785"/>
    </location>
</feature>
<dbReference type="Proteomes" id="UP001560573">
    <property type="component" value="Unassembled WGS sequence"/>
</dbReference>
<dbReference type="RefSeq" id="WP_369327622.1">
    <property type="nucleotide sequence ID" value="NZ_JAULBC010000001.1"/>
</dbReference>
<keyword evidence="12" id="KW-1185">Reference proteome</keyword>
<evidence type="ECO:0000313" key="11">
    <source>
        <dbReference type="EMBL" id="MEX6686231.1"/>
    </source>
</evidence>
<dbReference type="Gene3D" id="2.170.130.10">
    <property type="entry name" value="TonB-dependent receptor, plug domain"/>
    <property type="match status" value="1"/>
</dbReference>
<evidence type="ECO:0000256" key="9">
    <source>
        <dbReference type="SAM" id="SignalP"/>
    </source>
</evidence>
<evidence type="ECO:0000256" key="3">
    <source>
        <dbReference type="ARBA" id="ARBA00022452"/>
    </source>
</evidence>
<evidence type="ECO:0000313" key="12">
    <source>
        <dbReference type="Proteomes" id="UP001560573"/>
    </source>
</evidence>
<dbReference type="Pfam" id="PF14905">
    <property type="entry name" value="OMP_b-brl_3"/>
    <property type="match status" value="2"/>
</dbReference>
<gene>
    <name evidence="11" type="ORF">QTN47_01925</name>
</gene>
<feature type="domain" description="Outer membrane protein beta-barrel" evidence="10">
    <location>
        <begin position="807"/>
        <end position="879"/>
    </location>
</feature>
<dbReference type="PANTHER" id="PTHR30069">
    <property type="entry name" value="TONB-DEPENDENT OUTER MEMBRANE RECEPTOR"/>
    <property type="match status" value="1"/>
</dbReference>
<accession>A0ABV3Z8N1</accession>
<keyword evidence="2 8" id="KW-0813">Transport</keyword>